<sequence length="487" mass="52992">MEILATLSSGAHCTSLEMEEISADNSRRSFLLRTADDVVFYFWCSEKSQLLGNEMLRKMKDLLVRKPSLAELTGISDDRLNSFATQLRTYLGGSIASNTTSNGVLSSSCPSDDDSLESAELHFPQSSVTYEKRSESQQYGLRGSMTNLNHLNGLYYPNSDSSVMSLPKNLSSKNVTAREKLIQVGDNSAFPNSLSLALIINAELSNSIDFAKGKLPEANLVHPFSTLNAVDAFSKPLDLPLCGSKVRVHSSRSSHLSPHYCWCPPAASTLHYTLRNSQMSTESLHLPPLSSLLTSKSSLSLSEVSAMDFPSFQPEPFINSLATSQQISTFTPLMCDPIIHIPIYSSGPGYLVSSGPAFTTTIPPLNLNHVDPLISSSESAVEQSSRETLRMLINSTNSQPNSKRLEMLPPMLSSSDDKPNILSIGGSRGFCSVTRGVLAVSGGPTNTSFMFLSEKSQGGGFLKVCSSRDDFVDTEKPHEAEDWEMNN</sequence>
<dbReference type="PANTHER" id="PTHR36741">
    <property type="entry name" value="OS07G0100500 PROTEIN"/>
    <property type="match status" value="1"/>
</dbReference>
<organism evidence="1 2">
    <name type="scientific">Salvia divinorum</name>
    <name type="common">Maria pastora</name>
    <name type="synonym">Diviner's sage</name>
    <dbReference type="NCBI Taxonomy" id="28513"/>
    <lineage>
        <taxon>Eukaryota</taxon>
        <taxon>Viridiplantae</taxon>
        <taxon>Streptophyta</taxon>
        <taxon>Embryophyta</taxon>
        <taxon>Tracheophyta</taxon>
        <taxon>Spermatophyta</taxon>
        <taxon>Magnoliopsida</taxon>
        <taxon>eudicotyledons</taxon>
        <taxon>Gunneridae</taxon>
        <taxon>Pentapetalae</taxon>
        <taxon>asterids</taxon>
        <taxon>lamiids</taxon>
        <taxon>Lamiales</taxon>
        <taxon>Lamiaceae</taxon>
        <taxon>Nepetoideae</taxon>
        <taxon>Mentheae</taxon>
        <taxon>Salviinae</taxon>
        <taxon>Salvia</taxon>
        <taxon>Salvia subgen. Calosphace</taxon>
    </lineage>
</organism>
<evidence type="ECO:0000313" key="1">
    <source>
        <dbReference type="EMBL" id="KAL1544742.1"/>
    </source>
</evidence>
<keyword evidence="2" id="KW-1185">Reference proteome</keyword>
<dbReference type="PANTHER" id="PTHR36741:SF1">
    <property type="entry name" value="OS07G0100500 PROTEIN"/>
    <property type="match status" value="1"/>
</dbReference>
<accession>A0ABD1GL58</accession>
<dbReference type="EMBL" id="JBEAFC010000008">
    <property type="protein sequence ID" value="KAL1544742.1"/>
    <property type="molecule type" value="Genomic_DNA"/>
</dbReference>
<gene>
    <name evidence="1" type="ORF">AAHA92_21552</name>
</gene>
<reference evidence="1 2" key="1">
    <citation type="submission" date="2024-06" db="EMBL/GenBank/DDBJ databases">
        <title>A chromosome level genome sequence of Diviner's sage (Salvia divinorum).</title>
        <authorList>
            <person name="Ford S.A."/>
            <person name="Ro D.-K."/>
            <person name="Ness R.W."/>
            <person name="Phillips M.A."/>
        </authorList>
    </citation>
    <scope>NUCLEOTIDE SEQUENCE [LARGE SCALE GENOMIC DNA]</scope>
    <source>
        <strain evidence="1">SAF-2024a</strain>
        <tissue evidence="1">Leaf</tissue>
    </source>
</reference>
<comment type="caution">
    <text evidence="1">The sequence shown here is derived from an EMBL/GenBank/DDBJ whole genome shotgun (WGS) entry which is preliminary data.</text>
</comment>
<dbReference type="Proteomes" id="UP001567538">
    <property type="component" value="Unassembled WGS sequence"/>
</dbReference>
<dbReference type="AlphaFoldDB" id="A0ABD1GL58"/>
<proteinExistence type="predicted"/>
<name>A0ABD1GL58_SALDI</name>
<evidence type="ECO:0000313" key="2">
    <source>
        <dbReference type="Proteomes" id="UP001567538"/>
    </source>
</evidence>
<protein>
    <submittedName>
        <fullName evidence="1">Uncharacterized protein</fullName>
    </submittedName>
</protein>